<protein>
    <submittedName>
        <fullName evidence="1">Uncharacterized protein</fullName>
    </submittedName>
</protein>
<dbReference type="RefSeq" id="WP_310343498.1">
    <property type="nucleotide sequence ID" value="NZ_JAVDXQ010000002.1"/>
</dbReference>
<evidence type="ECO:0000313" key="1">
    <source>
        <dbReference type="EMBL" id="MDR7296253.1"/>
    </source>
</evidence>
<reference evidence="1 2" key="1">
    <citation type="submission" date="2023-07" db="EMBL/GenBank/DDBJ databases">
        <title>Sorghum-associated microbial communities from plants grown in Nebraska, USA.</title>
        <authorList>
            <person name="Schachtman D."/>
        </authorList>
    </citation>
    <scope>NUCLEOTIDE SEQUENCE [LARGE SCALE GENOMIC DNA]</scope>
    <source>
        <strain evidence="1 2">BE310</strain>
    </source>
</reference>
<sequence length="127" mass="13590">MAEDADSREIADAIVGMWSDVTSALQAVVGRRGVAALFRRTLHLTAARHPWLAPLKVERADATDDTADLAALFAAQPPAVAMEVGSELFTTFRELLTTLIGARLSERLLQAAWSPPSSAPPEQDPSP</sequence>
<comment type="caution">
    <text evidence="1">The sequence shown here is derived from an EMBL/GenBank/DDBJ whole genome shotgun (WGS) entry which is preliminary data.</text>
</comment>
<dbReference type="EMBL" id="JAVDXQ010000002">
    <property type="protein sequence ID" value="MDR7296253.1"/>
    <property type="molecule type" value="Genomic_DNA"/>
</dbReference>
<proteinExistence type="predicted"/>
<organism evidence="1 2">
    <name type="scientific">Pelomonas aquatica</name>
    <dbReference type="NCBI Taxonomy" id="431058"/>
    <lineage>
        <taxon>Bacteria</taxon>
        <taxon>Pseudomonadati</taxon>
        <taxon>Pseudomonadota</taxon>
        <taxon>Betaproteobacteria</taxon>
        <taxon>Burkholderiales</taxon>
        <taxon>Sphaerotilaceae</taxon>
        <taxon>Roseateles</taxon>
    </lineage>
</organism>
<keyword evidence="2" id="KW-1185">Reference proteome</keyword>
<accession>A0ABU1Z6L5</accession>
<name>A0ABU1Z6L5_9BURK</name>
<evidence type="ECO:0000313" key="2">
    <source>
        <dbReference type="Proteomes" id="UP001180536"/>
    </source>
</evidence>
<gene>
    <name evidence="1" type="ORF">J2X16_001592</name>
</gene>
<dbReference type="Proteomes" id="UP001180536">
    <property type="component" value="Unassembled WGS sequence"/>
</dbReference>